<accession>A0A0N5D0Q2</accession>
<evidence type="ECO:0000256" key="5">
    <source>
        <dbReference type="ARBA" id="ARBA00012104"/>
    </source>
</evidence>
<dbReference type="Gene3D" id="3.40.1190.20">
    <property type="match status" value="1"/>
</dbReference>
<comment type="pathway">
    <text evidence="3">Cofactor metabolism; pyridoxal 5'-phosphate salvage; pyridoxal 5'-phosphate from pyridoxal: step 1/1.</text>
</comment>
<evidence type="ECO:0000256" key="8">
    <source>
        <dbReference type="ARBA" id="ARBA00022741"/>
    </source>
</evidence>
<evidence type="ECO:0000256" key="12">
    <source>
        <dbReference type="ARBA" id="ARBA00047310"/>
    </source>
</evidence>
<comment type="similarity">
    <text evidence="4">Belongs to the pyridoxine kinase family.</text>
</comment>
<comment type="catalytic activity">
    <reaction evidence="13">
        <text>pyridoxal + ATP = pyridoxal 5'-phosphate + ADP + H(+)</text>
        <dbReference type="Rhea" id="RHEA:10224"/>
        <dbReference type="ChEBI" id="CHEBI:15378"/>
        <dbReference type="ChEBI" id="CHEBI:17310"/>
        <dbReference type="ChEBI" id="CHEBI:30616"/>
        <dbReference type="ChEBI" id="CHEBI:456216"/>
        <dbReference type="ChEBI" id="CHEBI:597326"/>
        <dbReference type="EC" id="2.7.1.35"/>
    </reaction>
    <physiologicalReaction direction="left-to-right" evidence="13">
        <dbReference type="Rhea" id="RHEA:10225"/>
    </physiologicalReaction>
</comment>
<evidence type="ECO:0000256" key="6">
    <source>
        <dbReference type="ARBA" id="ARBA00018134"/>
    </source>
</evidence>
<dbReference type="EMBL" id="UYYF01004410">
    <property type="protein sequence ID" value="VDN03723.1"/>
    <property type="molecule type" value="Genomic_DNA"/>
</dbReference>
<dbReference type="InterPro" id="IPR004625">
    <property type="entry name" value="PyrdxlKinase"/>
</dbReference>
<organism evidence="19">
    <name type="scientific">Thelazia callipaeda</name>
    <name type="common">Oriental eyeworm</name>
    <name type="synonym">Parasitic nematode</name>
    <dbReference type="NCBI Taxonomy" id="103827"/>
    <lineage>
        <taxon>Eukaryota</taxon>
        <taxon>Metazoa</taxon>
        <taxon>Ecdysozoa</taxon>
        <taxon>Nematoda</taxon>
        <taxon>Chromadorea</taxon>
        <taxon>Rhabditida</taxon>
        <taxon>Spirurina</taxon>
        <taxon>Spiruromorpha</taxon>
        <taxon>Thelazioidea</taxon>
        <taxon>Thelaziidae</taxon>
        <taxon>Thelazia</taxon>
    </lineage>
</organism>
<keyword evidence="15" id="KW-0812">Transmembrane</keyword>
<keyword evidence="15" id="KW-1133">Transmembrane helix</keyword>
<evidence type="ECO:0000313" key="18">
    <source>
        <dbReference type="Proteomes" id="UP000276776"/>
    </source>
</evidence>
<keyword evidence="18" id="KW-1185">Reference proteome</keyword>
<evidence type="ECO:0000256" key="15">
    <source>
        <dbReference type="SAM" id="Phobius"/>
    </source>
</evidence>
<comment type="pathway">
    <text evidence="2">Cofactor metabolism; pyridoxal 5'-phosphate salvage; pyridoxine 5'-phosphate from pyridoxine: step 1/1.</text>
</comment>
<keyword evidence="15" id="KW-0472">Membrane</keyword>
<dbReference type="NCBIfam" id="TIGR00687">
    <property type="entry name" value="pyridox_kin"/>
    <property type="match status" value="1"/>
</dbReference>
<evidence type="ECO:0000256" key="14">
    <source>
        <dbReference type="ARBA" id="ARBA00048524"/>
    </source>
</evidence>
<dbReference type="GO" id="GO:0005524">
    <property type="term" value="F:ATP binding"/>
    <property type="evidence" value="ECO:0007669"/>
    <property type="project" value="UniProtKB-KW"/>
</dbReference>
<keyword evidence="10" id="KW-0067">ATP-binding</keyword>
<gene>
    <name evidence="17" type="ORF">TCLT_LOCUS6378</name>
</gene>
<dbReference type="GO" id="GO:0008478">
    <property type="term" value="F:pyridoxal kinase activity"/>
    <property type="evidence" value="ECO:0007669"/>
    <property type="project" value="UniProtKB-EC"/>
</dbReference>
<dbReference type="STRING" id="103827.A0A0N5D0Q2"/>
<dbReference type="Pfam" id="PF08543">
    <property type="entry name" value="Phos_pyr_kin"/>
    <property type="match status" value="1"/>
</dbReference>
<dbReference type="OrthoDB" id="2104723at2759"/>
<comment type="catalytic activity">
    <reaction evidence="12">
        <text>pyridoxamine + ATP = pyridoxamine 5'-phosphate + ADP + H(+)</text>
        <dbReference type="Rhea" id="RHEA:25104"/>
        <dbReference type="ChEBI" id="CHEBI:15378"/>
        <dbReference type="ChEBI" id="CHEBI:30616"/>
        <dbReference type="ChEBI" id="CHEBI:57761"/>
        <dbReference type="ChEBI" id="CHEBI:58451"/>
        <dbReference type="ChEBI" id="CHEBI:456216"/>
        <dbReference type="EC" id="2.7.1.35"/>
    </reaction>
    <physiologicalReaction direction="left-to-right" evidence="12">
        <dbReference type="Rhea" id="RHEA:25105"/>
    </physiologicalReaction>
</comment>
<evidence type="ECO:0000313" key="19">
    <source>
        <dbReference type="WBParaSite" id="TCLT_0000638901-mRNA-1"/>
    </source>
</evidence>
<evidence type="ECO:0000259" key="16">
    <source>
        <dbReference type="Pfam" id="PF08543"/>
    </source>
</evidence>
<evidence type="ECO:0000256" key="13">
    <source>
        <dbReference type="ARBA" id="ARBA00047377"/>
    </source>
</evidence>
<reference evidence="17 18" key="2">
    <citation type="submission" date="2018-11" db="EMBL/GenBank/DDBJ databases">
        <authorList>
            <consortium name="Pathogen Informatics"/>
        </authorList>
    </citation>
    <scope>NUCLEOTIDE SEQUENCE [LARGE SCALE GENOMIC DNA]</scope>
</reference>
<reference evidence="19" key="1">
    <citation type="submission" date="2017-02" db="UniProtKB">
        <authorList>
            <consortium name="WormBaseParasite"/>
        </authorList>
    </citation>
    <scope>IDENTIFICATION</scope>
</reference>
<evidence type="ECO:0000256" key="11">
    <source>
        <dbReference type="ARBA" id="ARBA00032808"/>
    </source>
</evidence>
<dbReference type="OMA" id="WEGLKQS"/>
<keyword evidence="9" id="KW-0418">Kinase</keyword>
<dbReference type="Proteomes" id="UP000276776">
    <property type="component" value="Unassembled WGS sequence"/>
</dbReference>
<evidence type="ECO:0000256" key="10">
    <source>
        <dbReference type="ARBA" id="ARBA00022840"/>
    </source>
</evidence>
<comment type="catalytic activity">
    <reaction evidence="14">
        <text>pyridoxine + ATP = pyridoxine 5'-phosphate + ADP + H(+)</text>
        <dbReference type="Rhea" id="RHEA:25108"/>
        <dbReference type="ChEBI" id="CHEBI:15378"/>
        <dbReference type="ChEBI" id="CHEBI:16709"/>
        <dbReference type="ChEBI" id="CHEBI:30616"/>
        <dbReference type="ChEBI" id="CHEBI:58589"/>
        <dbReference type="ChEBI" id="CHEBI:456216"/>
        <dbReference type="EC" id="2.7.1.35"/>
    </reaction>
    <physiologicalReaction direction="left-to-right" evidence="14">
        <dbReference type="Rhea" id="RHEA:25109"/>
    </physiologicalReaction>
</comment>
<dbReference type="GO" id="GO:0005829">
    <property type="term" value="C:cytosol"/>
    <property type="evidence" value="ECO:0007669"/>
    <property type="project" value="TreeGrafter"/>
</dbReference>
<dbReference type="GO" id="GO:0009443">
    <property type="term" value="P:pyridoxal 5'-phosphate salvage"/>
    <property type="evidence" value="ECO:0007669"/>
    <property type="project" value="InterPro"/>
</dbReference>
<protein>
    <recommendedName>
        <fullName evidence="6">Pyridoxal kinase</fullName>
        <ecNumber evidence="5">2.7.1.35</ecNumber>
    </recommendedName>
    <alternativeName>
        <fullName evidence="11">Pyridoxine kinase</fullName>
    </alternativeName>
</protein>
<evidence type="ECO:0000256" key="1">
    <source>
        <dbReference type="ARBA" id="ARBA00004750"/>
    </source>
</evidence>
<evidence type="ECO:0000256" key="7">
    <source>
        <dbReference type="ARBA" id="ARBA00022679"/>
    </source>
</evidence>
<dbReference type="WBParaSite" id="TCLT_0000638901-mRNA-1">
    <property type="protein sequence ID" value="TCLT_0000638901-mRNA-1"/>
    <property type="gene ID" value="TCLT_0000638901"/>
</dbReference>
<dbReference type="InterPro" id="IPR013749">
    <property type="entry name" value="PM/HMP-P_kinase-1"/>
</dbReference>
<comment type="pathway">
    <text evidence="1">Cofactor metabolism; pyridoxal 5'-phosphate salvage; pyridoxamine 5'-phosphate from pyridoxamine: step 1/1.</text>
</comment>
<name>A0A0N5D0Q2_THECL</name>
<evidence type="ECO:0000256" key="3">
    <source>
        <dbReference type="ARBA" id="ARBA00005210"/>
    </source>
</evidence>
<feature type="transmembrane region" description="Helical" evidence="15">
    <location>
        <begin position="238"/>
        <end position="257"/>
    </location>
</feature>
<dbReference type="SUPFAM" id="SSF53613">
    <property type="entry name" value="Ribokinase-like"/>
    <property type="match status" value="1"/>
</dbReference>
<feature type="transmembrane region" description="Helical" evidence="15">
    <location>
        <begin position="287"/>
        <end position="304"/>
    </location>
</feature>
<dbReference type="InterPro" id="IPR029056">
    <property type="entry name" value="Ribokinase-like"/>
</dbReference>
<dbReference type="PANTHER" id="PTHR10534:SF2">
    <property type="entry name" value="PYRIDOXAL KINASE"/>
    <property type="match status" value="1"/>
</dbReference>
<keyword evidence="8" id="KW-0547">Nucleotide-binding</keyword>
<evidence type="ECO:0000256" key="4">
    <source>
        <dbReference type="ARBA" id="ARBA00008805"/>
    </source>
</evidence>
<keyword evidence="7" id="KW-0808">Transferase</keyword>
<proteinExistence type="inferred from homology"/>
<dbReference type="AlphaFoldDB" id="A0A0N5D0Q2"/>
<evidence type="ECO:0000256" key="2">
    <source>
        <dbReference type="ARBA" id="ARBA00004835"/>
    </source>
</evidence>
<evidence type="ECO:0000313" key="17">
    <source>
        <dbReference type="EMBL" id="VDN03723.1"/>
    </source>
</evidence>
<dbReference type="UniPathway" id="UPA01068">
    <property type="reaction ID" value="UER00298"/>
</dbReference>
<feature type="domain" description="Pyridoxamine kinase/Phosphomethylpyrimidine kinase" evidence="16">
    <location>
        <begin position="119"/>
        <end position="252"/>
    </location>
</feature>
<dbReference type="CDD" id="cd01173">
    <property type="entry name" value="pyridoxal_pyridoxamine_kinase"/>
    <property type="match status" value="1"/>
</dbReference>
<sequence length="305" mass="34128">MGESALPDIIFKELVTNPSEYSRILSIQSHVVHGYVGNKCSVFILQLHGYDVDPINSVQLSNHAGILFDDVGYKYVKGQKLDNIQLRDIYDGLQLNEINNYSHILTGYCGDASFLLEIANIVKALKKKNPAVLFYCDPVMGDNGRYYVPKELMPIYRDILVPMADVITPNIFELSELIGFSINNETDCLKAINLMHESGIKTVVVTSGLETSTTKFCYGSVYKEDTKQSVQYRFDIPIIPGMFVGTGDIFVSLLLVWMDKLKGDICLAIQKVIGSLQGLLRKTAQKAYCALFICYNCILLLFTSK</sequence>
<evidence type="ECO:0000256" key="9">
    <source>
        <dbReference type="ARBA" id="ARBA00022777"/>
    </source>
</evidence>
<dbReference type="PANTHER" id="PTHR10534">
    <property type="entry name" value="PYRIDOXAL KINASE"/>
    <property type="match status" value="1"/>
</dbReference>
<dbReference type="EC" id="2.7.1.35" evidence="5"/>